<protein>
    <submittedName>
        <fullName evidence="2">Uncharacterized protein</fullName>
    </submittedName>
</protein>
<evidence type="ECO:0000256" key="1">
    <source>
        <dbReference type="SAM" id="MobiDB-lite"/>
    </source>
</evidence>
<reference evidence="2" key="1">
    <citation type="journal article" date="2020" name="G3 (Bethesda)">
        <title>High-Quality Assemblies for Three Invasive Social Wasps from the &lt;i&gt;Vespula&lt;/i&gt; Genus.</title>
        <authorList>
            <person name="Harrop T.W.R."/>
            <person name="Guhlin J."/>
            <person name="McLaughlin G.M."/>
            <person name="Permina E."/>
            <person name="Stockwell P."/>
            <person name="Gilligan J."/>
            <person name="Le Lec M.F."/>
            <person name="Gruber M.A.M."/>
            <person name="Quinn O."/>
            <person name="Lovegrove M."/>
            <person name="Duncan E.J."/>
            <person name="Remnant E.J."/>
            <person name="Van Eeckhoven J."/>
            <person name="Graham B."/>
            <person name="Knapp R.A."/>
            <person name="Langford K.W."/>
            <person name="Kronenberg Z."/>
            <person name="Press M.O."/>
            <person name="Eacker S.M."/>
            <person name="Wilson-Rankin E.E."/>
            <person name="Purcell J."/>
            <person name="Lester P.J."/>
            <person name="Dearden P.K."/>
        </authorList>
    </citation>
    <scope>NUCLEOTIDE SEQUENCE</scope>
    <source>
        <strain evidence="2">Linc-1</strain>
    </source>
</reference>
<gene>
    <name evidence="2" type="ORF">HZH68_008302</name>
</gene>
<dbReference type="EMBL" id="JACSDZ010000007">
    <property type="protein sequence ID" value="KAF7399710.1"/>
    <property type="molecule type" value="Genomic_DNA"/>
</dbReference>
<evidence type="ECO:0000313" key="3">
    <source>
        <dbReference type="Proteomes" id="UP000617340"/>
    </source>
</evidence>
<keyword evidence="3" id="KW-1185">Reference proteome</keyword>
<name>A0A834N8I6_VESGE</name>
<comment type="caution">
    <text evidence="2">The sequence shown here is derived from an EMBL/GenBank/DDBJ whole genome shotgun (WGS) entry which is preliminary data.</text>
</comment>
<evidence type="ECO:0000313" key="2">
    <source>
        <dbReference type="EMBL" id="KAF7399710.1"/>
    </source>
</evidence>
<organism evidence="2 3">
    <name type="scientific">Vespula germanica</name>
    <name type="common">German yellow jacket</name>
    <name type="synonym">Paravespula germanica</name>
    <dbReference type="NCBI Taxonomy" id="30212"/>
    <lineage>
        <taxon>Eukaryota</taxon>
        <taxon>Metazoa</taxon>
        <taxon>Ecdysozoa</taxon>
        <taxon>Arthropoda</taxon>
        <taxon>Hexapoda</taxon>
        <taxon>Insecta</taxon>
        <taxon>Pterygota</taxon>
        <taxon>Neoptera</taxon>
        <taxon>Endopterygota</taxon>
        <taxon>Hymenoptera</taxon>
        <taxon>Apocrita</taxon>
        <taxon>Aculeata</taxon>
        <taxon>Vespoidea</taxon>
        <taxon>Vespidae</taxon>
        <taxon>Vespinae</taxon>
        <taxon>Vespula</taxon>
    </lineage>
</organism>
<feature type="compositionally biased region" description="Basic residues" evidence="1">
    <location>
        <begin position="1"/>
        <end position="30"/>
    </location>
</feature>
<dbReference type="Proteomes" id="UP000617340">
    <property type="component" value="Unassembled WGS sequence"/>
</dbReference>
<proteinExistence type="predicted"/>
<accession>A0A834N8I6</accession>
<dbReference type="AlphaFoldDB" id="A0A834N8I6"/>
<sequence>MTTTTTKKKRRRIRRRRRRRHSQKITRRSLRVQQNERQSRLLATTLYQNPWLRSSGIFALAKRAKRVTLSFEGSEEEATNEPKVTITGVMVSSERKMLATLKKDEKGRRRSAEDRVTLQNLLEPDEIYESCLLCETGSSSDDGDGCCCCCWFRKVILSGPLITRPSQIFKQAGLSLL</sequence>
<feature type="region of interest" description="Disordered" evidence="1">
    <location>
        <begin position="1"/>
        <end position="34"/>
    </location>
</feature>